<dbReference type="AlphaFoldDB" id="A0A0A9HUF1"/>
<organism evidence="2">
    <name type="scientific">Arundo donax</name>
    <name type="common">Giant reed</name>
    <name type="synonym">Donax arundinaceus</name>
    <dbReference type="NCBI Taxonomy" id="35708"/>
    <lineage>
        <taxon>Eukaryota</taxon>
        <taxon>Viridiplantae</taxon>
        <taxon>Streptophyta</taxon>
        <taxon>Embryophyta</taxon>
        <taxon>Tracheophyta</taxon>
        <taxon>Spermatophyta</taxon>
        <taxon>Magnoliopsida</taxon>
        <taxon>Liliopsida</taxon>
        <taxon>Poales</taxon>
        <taxon>Poaceae</taxon>
        <taxon>PACMAD clade</taxon>
        <taxon>Arundinoideae</taxon>
        <taxon>Arundineae</taxon>
        <taxon>Arundo</taxon>
    </lineage>
</organism>
<evidence type="ECO:0000313" key="2">
    <source>
        <dbReference type="EMBL" id="JAE39464.1"/>
    </source>
</evidence>
<dbReference type="EMBL" id="GBRH01158432">
    <property type="protein sequence ID" value="JAE39464.1"/>
    <property type="molecule type" value="Transcribed_RNA"/>
</dbReference>
<reference evidence="2" key="2">
    <citation type="journal article" date="2015" name="Data Brief">
        <title>Shoot transcriptome of the giant reed, Arundo donax.</title>
        <authorList>
            <person name="Barrero R.A."/>
            <person name="Guerrero F.D."/>
            <person name="Moolhuijzen P."/>
            <person name="Goolsby J.A."/>
            <person name="Tidwell J."/>
            <person name="Bellgard S.E."/>
            <person name="Bellgard M.I."/>
        </authorList>
    </citation>
    <scope>NUCLEOTIDE SEQUENCE</scope>
    <source>
        <tissue evidence="2">Shoot tissue taken approximately 20 cm above the soil surface</tissue>
    </source>
</reference>
<feature type="region of interest" description="Disordered" evidence="1">
    <location>
        <begin position="1"/>
        <end position="38"/>
    </location>
</feature>
<accession>A0A0A9HUF1</accession>
<protein>
    <submittedName>
        <fullName evidence="2">Uncharacterized protein</fullName>
    </submittedName>
</protein>
<feature type="compositionally biased region" description="Low complexity" evidence="1">
    <location>
        <begin position="1"/>
        <end position="17"/>
    </location>
</feature>
<reference evidence="2" key="1">
    <citation type="submission" date="2014-09" db="EMBL/GenBank/DDBJ databases">
        <authorList>
            <person name="Magalhaes I.L.F."/>
            <person name="Oliveira U."/>
            <person name="Santos F.R."/>
            <person name="Vidigal T.H.D.A."/>
            <person name="Brescovit A.D."/>
            <person name="Santos A.J."/>
        </authorList>
    </citation>
    <scope>NUCLEOTIDE SEQUENCE</scope>
    <source>
        <tissue evidence="2">Shoot tissue taken approximately 20 cm above the soil surface</tissue>
    </source>
</reference>
<proteinExistence type="predicted"/>
<name>A0A0A9HUF1_ARUDO</name>
<sequence length="38" mass="4260">MNSSNDDPSPTTSPASSYLLDVRDRRQMKERTRTSTGT</sequence>
<evidence type="ECO:0000256" key="1">
    <source>
        <dbReference type="SAM" id="MobiDB-lite"/>
    </source>
</evidence>
<feature type="compositionally biased region" description="Basic and acidic residues" evidence="1">
    <location>
        <begin position="21"/>
        <end position="38"/>
    </location>
</feature>